<dbReference type="Pfam" id="PF12697">
    <property type="entry name" value="Abhydrolase_6"/>
    <property type="match status" value="1"/>
</dbReference>
<evidence type="ECO:0000313" key="3">
    <source>
        <dbReference type="Proteomes" id="UP000533598"/>
    </source>
</evidence>
<evidence type="ECO:0000259" key="1">
    <source>
        <dbReference type="Pfam" id="PF12697"/>
    </source>
</evidence>
<protein>
    <submittedName>
        <fullName evidence="2">Pimeloyl-ACP methyl ester carboxylesterase</fullName>
    </submittedName>
</protein>
<dbReference type="RefSeq" id="WP_185005014.1">
    <property type="nucleotide sequence ID" value="NZ_BAAAUI010000025.1"/>
</dbReference>
<dbReference type="InterPro" id="IPR050266">
    <property type="entry name" value="AB_hydrolase_sf"/>
</dbReference>
<comment type="caution">
    <text evidence="2">The sequence shown here is derived from an EMBL/GenBank/DDBJ whole genome shotgun (WGS) entry which is preliminary data.</text>
</comment>
<dbReference type="PANTHER" id="PTHR43798">
    <property type="entry name" value="MONOACYLGLYCEROL LIPASE"/>
    <property type="match status" value="1"/>
</dbReference>
<dbReference type="Proteomes" id="UP000533598">
    <property type="component" value="Unassembled WGS sequence"/>
</dbReference>
<dbReference type="EMBL" id="JACHMH010000001">
    <property type="protein sequence ID" value="MBB4679247.1"/>
    <property type="molecule type" value="Genomic_DNA"/>
</dbReference>
<dbReference type="InterPro" id="IPR029058">
    <property type="entry name" value="AB_hydrolase_fold"/>
</dbReference>
<dbReference type="Gene3D" id="3.40.50.1820">
    <property type="entry name" value="alpha/beta hydrolase"/>
    <property type="match status" value="1"/>
</dbReference>
<proteinExistence type="predicted"/>
<accession>A0A7W7CDX6</accession>
<gene>
    <name evidence="2" type="ORF">HNR67_005365</name>
</gene>
<feature type="domain" description="AB hydrolase-1" evidence="1">
    <location>
        <begin position="59"/>
        <end position="281"/>
    </location>
</feature>
<dbReference type="GO" id="GO:0003824">
    <property type="term" value="F:catalytic activity"/>
    <property type="evidence" value="ECO:0007669"/>
    <property type="project" value="UniProtKB-ARBA"/>
</dbReference>
<dbReference type="SUPFAM" id="SSF53474">
    <property type="entry name" value="alpha/beta-Hydrolases"/>
    <property type="match status" value="1"/>
</dbReference>
<dbReference type="InterPro" id="IPR000073">
    <property type="entry name" value="AB_hydrolase_1"/>
</dbReference>
<dbReference type="AlphaFoldDB" id="A0A7W7CDX6"/>
<evidence type="ECO:0000313" key="2">
    <source>
        <dbReference type="EMBL" id="MBB4679247.1"/>
    </source>
</evidence>
<name>A0A7W7CDX6_9PSEU</name>
<organism evidence="2 3">
    <name type="scientific">Crossiella cryophila</name>
    <dbReference type="NCBI Taxonomy" id="43355"/>
    <lineage>
        <taxon>Bacteria</taxon>
        <taxon>Bacillati</taxon>
        <taxon>Actinomycetota</taxon>
        <taxon>Actinomycetes</taxon>
        <taxon>Pseudonocardiales</taxon>
        <taxon>Pseudonocardiaceae</taxon>
        <taxon>Crossiella</taxon>
    </lineage>
</organism>
<reference evidence="2 3" key="1">
    <citation type="submission" date="2020-08" db="EMBL/GenBank/DDBJ databases">
        <title>Sequencing the genomes of 1000 actinobacteria strains.</title>
        <authorList>
            <person name="Klenk H.-P."/>
        </authorList>
    </citation>
    <scope>NUCLEOTIDE SEQUENCE [LARGE SCALE GENOMIC DNA]</scope>
    <source>
        <strain evidence="2 3">DSM 44230</strain>
    </source>
</reference>
<sequence>MGKERVGRFKSERARQEFIRVHDELMDEYWPSARDFVQVETSFGRTRVQHNGSGDGVPLVLLTGAGGTPLGFRPVIRQLSAVHPVLSLETIGEPGHDLQDKPVLSGADLATWLVEVLDALGVERAHLVGCSYGALISVHTALHAPERVASATLIDPPALERLGWRAIRWLLLGAVFTPMPRPIRAWAARWLPNGTLLEDWVPRLFPKMVRYRRVLPDAVVLTDEQLAALAVPTLFLFGERSVLHDAAAARARVAAFPNITGAVVVPGAGHVVHIDDPERTVGLVLDFVGSRVGRPGDSTVGTHDD</sequence>
<keyword evidence="3" id="KW-1185">Reference proteome</keyword>